<dbReference type="Proteomes" id="UP000292346">
    <property type="component" value="Unassembled WGS sequence"/>
</dbReference>
<dbReference type="AlphaFoldDB" id="A0A4R0HE95"/>
<organism evidence="2 3">
    <name type="scientific">Kribbella soli</name>
    <dbReference type="NCBI Taxonomy" id="1124743"/>
    <lineage>
        <taxon>Bacteria</taxon>
        <taxon>Bacillati</taxon>
        <taxon>Actinomycetota</taxon>
        <taxon>Actinomycetes</taxon>
        <taxon>Propionibacteriales</taxon>
        <taxon>Kribbellaceae</taxon>
        <taxon>Kribbella</taxon>
    </lineage>
</organism>
<protein>
    <submittedName>
        <fullName evidence="2">Uncharacterized protein</fullName>
    </submittedName>
</protein>
<reference evidence="2 3" key="1">
    <citation type="submission" date="2019-02" db="EMBL/GenBank/DDBJ databases">
        <title>Kribbella capetownensis sp. nov. and Kribbella speibonae sp. nov., isolated from soil.</title>
        <authorList>
            <person name="Curtis S.M."/>
            <person name="Norton I."/>
            <person name="Everest G.J."/>
            <person name="Meyers P.R."/>
        </authorList>
    </citation>
    <scope>NUCLEOTIDE SEQUENCE [LARGE SCALE GENOMIC DNA]</scope>
    <source>
        <strain evidence="2 3">KCTC 29219</strain>
    </source>
</reference>
<evidence type="ECO:0000313" key="3">
    <source>
        <dbReference type="Proteomes" id="UP000292346"/>
    </source>
</evidence>
<keyword evidence="3" id="KW-1185">Reference proteome</keyword>
<dbReference type="EMBL" id="SJJZ01000002">
    <property type="protein sequence ID" value="TCC07670.1"/>
    <property type="molecule type" value="Genomic_DNA"/>
</dbReference>
<keyword evidence="1" id="KW-0472">Membrane</keyword>
<proteinExistence type="predicted"/>
<evidence type="ECO:0000256" key="1">
    <source>
        <dbReference type="SAM" id="Phobius"/>
    </source>
</evidence>
<sequence length="268" mass="28681">MAKANQTINVRTWSKTVPSYGLRLSDLDLYVLKNHDDVLRVLGYERVEGPTPRAFLSWAVHTAFLFALVGGVSTLGGDMFSTSGGRTVRTGTADPLDNDLGVPLTSWCFAVVLVGVLAVAVRWLRTDRHRDAKEVGYLVATVACGALALGQLVSERGVDAFAAPSIPVWAAAGLAAALLAAVLLFSRGRRVPVPRNFRPIGTPDLKLATGLVEALESKERDKLLSERRRAIARLRERGLIDAAEAAQLESLPLGASTTIAPTDPAHHS</sequence>
<feature type="transmembrane region" description="Helical" evidence="1">
    <location>
        <begin position="55"/>
        <end position="76"/>
    </location>
</feature>
<comment type="caution">
    <text evidence="2">The sequence shown here is derived from an EMBL/GenBank/DDBJ whole genome shotgun (WGS) entry which is preliminary data.</text>
</comment>
<accession>A0A4R0HE95</accession>
<gene>
    <name evidence="2" type="ORF">E0H45_17050</name>
</gene>
<evidence type="ECO:0000313" key="2">
    <source>
        <dbReference type="EMBL" id="TCC07670.1"/>
    </source>
</evidence>
<feature type="transmembrane region" description="Helical" evidence="1">
    <location>
        <begin position="166"/>
        <end position="185"/>
    </location>
</feature>
<keyword evidence="1" id="KW-0812">Transmembrane</keyword>
<feature type="transmembrane region" description="Helical" evidence="1">
    <location>
        <begin position="104"/>
        <end position="123"/>
    </location>
</feature>
<name>A0A4R0HE95_9ACTN</name>
<keyword evidence="1" id="KW-1133">Transmembrane helix</keyword>
<feature type="transmembrane region" description="Helical" evidence="1">
    <location>
        <begin position="135"/>
        <end position="154"/>
    </location>
</feature>